<gene>
    <name evidence="4" type="ORF">RM544_12295</name>
</gene>
<keyword evidence="1" id="KW-0285">Flavoprotein</keyword>
<dbReference type="GO" id="GO:0010181">
    <property type="term" value="F:FMN binding"/>
    <property type="evidence" value="ECO:0007669"/>
    <property type="project" value="InterPro"/>
</dbReference>
<keyword evidence="2" id="KW-0560">Oxidoreductase</keyword>
<dbReference type="SUPFAM" id="SSF51395">
    <property type="entry name" value="FMN-linked oxidoreductases"/>
    <property type="match status" value="1"/>
</dbReference>
<organism evidence="4 5">
    <name type="scientific">Brumicola blandensis</name>
    <dbReference type="NCBI Taxonomy" id="3075611"/>
    <lineage>
        <taxon>Bacteria</taxon>
        <taxon>Pseudomonadati</taxon>
        <taxon>Pseudomonadota</taxon>
        <taxon>Gammaproteobacteria</taxon>
        <taxon>Alteromonadales</taxon>
        <taxon>Alteromonadaceae</taxon>
        <taxon>Brumicola</taxon>
    </lineage>
</organism>
<sequence length="363" mass="40050">MSKQTHSIKANDTVQFKSGHEMPNRFMLAPLTNTQSHSDGTLSDDEFHWLTMRAKGGFGLTMTCASHVQKIGQGFPGQLGIYGDEHIPGHKRLAEEIKSHGSIAVAQLHHAGMRSPEDLIGEQPVSASAVEKHNTRALSLEEVRTLRDDFIAAAVRAKSSGYDGVEVHGAHGYILTQFLSVDINKRDDEYGGALENRARLLFEIIKGIRDACGDRFLLGVRLSPERFGMALSEIKTLCQVLIDEHNIDFLDLSLWDVFKQPNESEHEGKTLLSHFMELDFKDVKVTVAGKITSGADVSAVMDAGVDFVTIGRSAILHHDFPKRVIADSNFSPVELPVSEAHLKKEGLSDQFVTYMKGWDGFVA</sequence>
<feature type="domain" description="NADH:flavin oxidoreductase/NADH oxidase N-terminal" evidence="3">
    <location>
        <begin position="16"/>
        <end position="324"/>
    </location>
</feature>
<accession>A0AAW8R1M1</accession>
<evidence type="ECO:0000259" key="3">
    <source>
        <dbReference type="Pfam" id="PF00724"/>
    </source>
</evidence>
<dbReference type="PANTHER" id="PTHR43656:SF2">
    <property type="entry name" value="BINDING OXIDOREDUCTASE, PUTATIVE (AFU_ORTHOLOGUE AFUA_2G08260)-RELATED"/>
    <property type="match status" value="1"/>
</dbReference>
<comment type="caution">
    <text evidence="4">The sequence shown here is derived from an EMBL/GenBank/DDBJ whole genome shotgun (WGS) entry which is preliminary data.</text>
</comment>
<dbReference type="PANTHER" id="PTHR43656">
    <property type="entry name" value="BINDING OXIDOREDUCTASE, PUTATIVE (AFU_ORTHOLOGUE AFUA_2G08260)-RELATED"/>
    <property type="match status" value="1"/>
</dbReference>
<dbReference type="Proteomes" id="UP001249020">
    <property type="component" value="Unassembled WGS sequence"/>
</dbReference>
<dbReference type="InterPro" id="IPR013785">
    <property type="entry name" value="Aldolase_TIM"/>
</dbReference>
<keyword evidence="5" id="KW-1185">Reference proteome</keyword>
<dbReference type="Gene3D" id="3.20.20.70">
    <property type="entry name" value="Aldolase class I"/>
    <property type="match status" value="1"/>
</dbReference>
<name>A0AAW8R1M1_9ALTE</name>
<dbReference type="Pfam" id="PF00724">
    <property type="entry name" value="Oxidored_FMN"/>
    <property type="match status" value="1"/>
</dbReference>
<dbReference type="InterPro" id="IPR051799">
    <property type="entry name" value="NADH_flavin_oxidoreductase"/>
</dbReference>
<evidence type="ECO:0000313" key="5">
    <source>
        <dbReference type="Proteomes" id="UP001249020"/>
    </source>
</evidence>
<dbReference type="GO" id="GO:0016491">
    <property type="term" value="F:oxidoreductase activity"/>
    <property type="evidence" value="ECO:0007669"/>
    <property type="project" value="UniProtKB-KW"/>
</dbReference>
<dbReference type="InterPro" id="IPR001155">
    <property type="entry name" value="OxRdtase_FMN_N"/>
</dbReference>
<evidence type="ECO:0000256" key="2">
    <source>
        <dbReference type="ARBA" id="ARBA00023002"/>
    </source>
</evidence>
<dbReference type="AlphaFoldDB" id="A0AAW8R1M1"/>
<proteinExistence type="predicted"/>
<evidence type="ECO:0000256" key="1">
    <source>
        <dbReference type="ARBA" id="ARBA00022630"/>
    </source>
</evidence>
<protein>
    <submittedName>
        <fullName evidence="4">NADH:flavin oxidoreductase</fullName>
    </submittedName>
</protein>
<dbReference type="CDD" id="cd02803">
    <property type="entry name" value="OYE_like_FMN_family"/>
    <property type="match status" value="1"/>
</dbReference>
<reference evidence="4 5" key="1">
    <citation type="submission" date="2023-09" db="EMBL/GenBank/DDBJ databases">
        <authorList>
            <person name="Rey-Velasco X."/>
        </authorList>
    </citation>
    <scope>NUCLEOTIDE SEQUENCE [LARGE SCALE GENOMIC DNA]</scope>
    <source>
        <strain evidence="4 5">W409</strain>
    </source>
</reference>
<evidence type="ECO:0000313" key="4">
    <source>
        <dbReference type="EMBL" id="MDT0583323.1"/>
    </source>
</evidence>
<dbReference type="EMBL" id="JAVRIE010000004">
    <property type="protein sequence ID" value="MDT0583323.1"/>
    <property type="molecule type" value="Genomic_DNA"/>
</dbReference>
<dbReference type="RefSeq" id="WP_311362085.1">
    <property type="nucleotide sequence ID" value="NZ_JAVRIE010000004.1"/>
</dbReference>